<keyword evidence="3" id="KW-0238">DNA-binding</keyword>
<gene>
    <name evidence="7" type="ORF">GCM10009663_27900</name>
</gene>
<name>A0ABN1TGK7_9ACTN</name>
<evidence type="ECO:0000256" key="2">
    <source>
        <dbReference type="ARBA" id="ARBA00023015"/>
    </source>
</evidence>
<protein>
    <recommendedName>
        <fullName evidence="6">LysR substrate-binding domain-containing protein</fullName>
    </recommendedName>
</protein>
<dbReference type="Proteomes" id="UP001499987">
    <property type="component" value="Unassembled WGS sequence"/>
</dbReference>
<comment type="similarity">
    <text evidence="1">Belongs to the LysR transcriptional regulatory family.</text>
</comment>
<feature type="domain" description="LysR substrate-binding" evidence="6">
    <location>
        <begin position="61"/>
        <end position="233"/>
    </location>
</feature>
<keyword evidence="8" id="KW-1185">Reference proteome</keyword>
<feature type="region of interest" description="Disordered" evidence="5">
    <location>
        <begin position="237"/>
        <end position="303"/>
    </location>
</feature>
<keyword evidence="4" id="KW-0804">Transcription</keyword>
<feature type="compositionally biased region" description="Gly residues" evidence="5">
    <location>
        <begin position="281"/>
        <end position="295"/>
    </location>
</feature>
<dbReference type="Gene3D" id="3.40.190.290">
    <property type="match status" value="1"/>
</dbReference>
<keyword evidence="2" id="KW-0805">Transcription regulation</keyword>
<evidence type="ECO:0000256" key="1">
    <source>
        <dbReference type="ARBA" id="ARBA00009437"/>
    </source>
</evidence>
<organism evidence="7 8">
    <name type="scientific">Kitasatospora arboriphila</name>
    <dbReference type="NCBI Taxonomy" id="258052"/>
    <lineage>
        <taxon>Bacteria</taxon>
        <taxon>Bacillati</taxon>
        <taxon>Actinomycetota</taxon>
        <taxon>Actinomycetes</taxon>
        <taxon>Kitasatosporales</taxon>
        <taxon>Streptomycetaceae</taxon>
        <taxon>Kitasatospora</taxon>
    </lineage>
</organism>
<sequence length="303" mass="31996">MAAVAGFIVWIVRGLRDVIGTRVSERRPAPITVGSLGCVTEMQATPSSFRLAYVPGVTPTKWVRVWGERLPDVPLALVAVPAEGGTEALVSGGADAGLVRLPVDRTVLSAIPLYTETTVVVIPKDHWLAAAEEVAVADLAEEVVLHPLDDTIGWESLPGLPAFERPATTADAIELVAAGIGVLAVPQSLARLHHRRDLTYRTLADVPQSQVVLSWREDRTTDLVEEFIGIVRGRTVNSSRGRGAQPQEKPAAQQKAGAKQKPGQQKTPQQKPKRPAAAGGRARGGAGASGGSGGARRGKPRGR</sequence>
<comment type="caution">
    <text evidence="7">The sequence shown here is derived from an EMBL/GenBank/DDBJ whole genome shotgun (WGS) entry which is preliminary data.</text>
</comment>
<dbReference type="InterPro" id="IPR005119">
    <property type="entry name" value="LysR_subst-bd"/>
</dbReference>
<dbReference type="EMBL" id="BAAALD010000021">
    <property type="protein sequence ID" value="GAA1083196.1"/>
    <property type="molecule type" value="Genomic_DNA"/>
</dbReference>
<dbReference type="PANTHER" id="PTHR30346:SF0">
    <property type="entry name" value="HCA OPERON TRANSCRIPTIONAL ACTIVATOR HCAR"/>
    <property type="match status" value="1"/>
</dbReference>
<evidence type="ECO:0000256" key="4">
    <source>
        <dbReference type="ARBA" id="ARBA00023163"/>
    </source>
</evidence>
<evidence type="ECO:0000259" key="6">
    <source>
        <dbReference type="Pfam" id="PF03466"/>
    </source>
</evidence>
<dbReference type="Gene3D" id="3.40.190.10">
    <property type="entry name" value="Periplasmic binding protein-like II"/>
    <property type="match status" value="2"/>
</dbReference>
<evidence type="ECO:0000256" key="3">
    <source>
        <dbReference type="ARBA" id="ARBA00023125"/>
    </source>
</evidence>
<accession>A0ABN1TGK7</accession>
<evidence type="ECO:0000313" key="7">
    <source>
        <dbReference type="EMBL" id="GAA1083196.1"/>
    </source>
</evidence>
<proteinExistence type="inferred from homology"/>
<feature type="compositionally biased region" description="Low complexity" evidence="5">
    <location>
        <begin position="243"/>
        <end position="280"/>
    </location>
</feature>
<evidence type="ECO:0000256" key="5">
    <source>
        <dbReference type="SAM" id="MobiDB-lite"/>
    </source>
</evidence>
<dbReference type="SUPFAM" id="SSF53850">
    <property type="entry name" value="Periplasmic binding protein-like II"/>
    <property type="match status" value="1"/>
</dbReference>
<reference evidence="7 8" key="1">
    <citation type="journal article" date="2019" name="Int. J. Syst. Evol. Microbiol.">
        <title>The Global Catalogue of Microorganisms (GCM) 10K type strain sequencing project: providing services to taxonomists for standard genome sequencing and annotation.</title>
        <authorList>
            <consortium name="The Broad Institute Genomics Platform"/>
            <consortium name="The Broad Institute Genome Sequencing Center for Infectious Disease"/>
            <person name="Wu L."/>
            <person name="Ma J."/>
        </authorList>
    </citation>
    <scope>NUCLEOTIDE SEQUENCE [LARGE SCALE GENOMIC DNA]</scope>
    <source>
        <strain evidence="7 8">JCM 13002</strain>
    </source>
</reference>
<dbReference type="Pfam" id="PF03466">
    <property type="entry name" value="LysR_substrate"/>
    <property type="match status" value="1"/>
</dbReference>
<dbReference type="PANTHER" id="PTHR30346">
    <property type="entry name" value="TRANSCRIPTIONAL DUAL REGULATOR HCAR-RELATED"/>
    <property type="match status" value="1"/>
</dbReference>
<evidence type="ECO:0000313" key="8">
    <source>
        <dbReference type="Proteomes" id="UP001499987"/>
    </source>
</evidence>